<keyword evidence="7" id="KW-0998">Cell outer membrane</keyword>
<comment type="subcellular location">
    <subcellularLocation>
        <location evidence="1">Cell outer membrane</location>
    </subcellularLocation>
</comment>
<feature type="coiled-coil region" evidence="8">
    <location>
        <begin position="336"/>
        <end position="395"/>
    </location>
</feature>
<evidence type="ECO:0000256" key="1">
    <source>
        <dbReference type="ARBA" id="ARBA00004442"/>
    </source>
</evidence>
<dbReference type="AlphaFoldDB" id="A0A5K7SCH2"/>
<reference evidence="9" key="1">
    <citation type="journal article" date="2020" name="Int. J. Syst. Evol. Microbiol.">
        <title>Aquipluma nitroreducens gen. nov. sp. nov., a novel facultatively anaerobic bacterium isolated from a freshwater lake.</title>
        <authorList>
            <person name="Watanabe M."/>
            <person name="Kojima H."/>
            <person name="Fukui M."/>
        </authorList>
    </citation>
    <scope>NUCLEOTIDE SEQUENCE</scope>
    <source>
        <strain evidence="9">MeG22</strain>
    </source>
</reference>
<evidence type="ECO:0000256" key="4">
    <source>
        <dbReference type="ARBA" id="ARBA00022452"/>
    </source>
</evidence>
<keyword evidence="5" id="KW-0812">Transmembrane</keyword>
<comment type="similarity">
    <text evidence="2">Belongs to the outer membrane factor (OMF) (TC 1.B.17) family.</text>
</comment>
<dbReference type="Proteomes" id="UP001193389">
    <property type="component" value="Chromosome"/>
</dbReference>
<dbReference type="GO" id="GO:0015288">
    <property type="term" value="F:porin activity"/>
    <property type="evidence" value="ECO:0007669"/>
    <property type="project" value="TreeGrafter"/>
</dbReference>
<dbReference type="GO" id="GO:0009279">
    <property type="term" value="C:cell outer membrane"/>
    <property type="evidence" value="ECO:0007669"/>
    <property type="project" value="UniProtKB-SubCell"/>
</dbReference>
<evidence type="ECO:0000256" key="3">
    <source>
        <dbReference type="ARBA" id="ARBA00022448"/>
    </source>
</evidence>
<keyword evidence="4" id="KW-1134">Transmembrane beta strand</keyword>
<evidence type="ECO:0000256" key="2">
    <source>
        <dbReference type="ARBA" id="ARBA00007613"/>
    </source>
</evidence>
<protein>
    <submittedName>
        <fullName evidence="9">Agglutination protein</fullName>
    </submittedName>
</protein>
<dbReference type="GO" id="GO:0015562">
    <property type="term" value="F:efflux transmembrane transporter activity"/>
    <property type="evidence" value="ECO:0007669"/>
    <property type="project" value="InterPro"/>
</dbReference>
<keyword evidence="6" id="KW-0472">Membrane</keyword>
<dbReference type="SUPFAM" id="SSF56954">
    <property type="entry name" value="Outer membrane efflux proteins (OEP)"/>
    <property type="match status" value="1"/>
</dbReference>
<keyword evidence="3" id="KW-0813">Transport</keyword>
<dbReference type="PANTHER" id="PTHR30026:SF20">
    <property type="entry name" value="OUTER MEMBRANE PROTEIN TOLC"/>
    <property type="match status" value="1"/>
</dbReference>
<dbReference type="GO" id="GO:1990281">
    <property type="term" value="C:efflux pump complex"/>
    <property type="evidence" value="ECO:0007669"/>
    <property type="project" value="TreeGrafter"/>
</dbReference>
<dbReference type="InterPro" id="IPR051906">
    <property type="entry name" value="TolC-like"/>
</dbReference>
<dbReference type="EMBL" id="AP018694">
    <property type="protein sequence ID" value="BBE19169.1"/>
    <property type="molecule type" value="Genomic_DNA"/>
</dbReference>
<proteinExistence type="inferred from homology"/>
<keyword evidence="8" id="KW-0175">Coiled coil</keyword>
<gene>
    <name evidence="9" type="ORF">AQPE_3345</name>
</gene>
<accession>A0A5K7SCH2</accession>
<dbReference type="Gene3D" id="1.20.1600.10">
    <property type="entry name" value="Outer membrane efflux proteins (OEP)"/>
    <property type="match status" value="1"/>
</dbReference>
<evidence type="ECO:0000313" key="10">
    <source>
        <dbReference type="Proteomes" id="UP001193389"/>
    </source>
</evidence>
<dbReference type="PANTHER" id="PTHR30026">
    <property type="entry name" value="OUTER MEMBRANE PROTEIN TOLC"/>
    <property type="match status" value="1"/>
</dbReference>
<dbReference type="Pfam" id="PF02321">
    <property type="entry name" value="OEP"/>
    <property type="match status" value="1"/>
</dbReference>
<dbReference type="InterPro" id="IPR003423">
    <property type="entry name" value="OMP_efflux"/>
</dbReference>
<name>A0A5K7SCH2_9BACT</name>
<organism evidence="9 10">
    <name type="scientific">Aquipluma nitroreducens</name>
    <dbReference type="NCBI Taxonomy" id="2010828"/>
    <lineage>
        <taxon>Bacteria</taxon>
        <taxon>Pseudomonadati</taxon>
        <taxon>Bacteroidota</taxon>
        <taxon>Bacteroidia</taxon>
        <taxon>Marinilabiliales</taxon>
        <taxon>Prolixibacteraceae</taxon>
        <taxon>Aquipluma</taxon>
    </lineage>
</organism>
<evidence type="ECO:0000256" key="8">
    <source>
        <dbReference type="SAM" id="Coils"/>
    </source>
</evidence>
<dbReference type="KEGG" id="anf:AQPE_3345"/>
<evidence type="ECO:0000256" key="6">
    <source>
        <dbReference type="ARBA" id="ARBA00023136"/>
    </source>
</evidence>
<evidence type="ECO:0000256" key="5">
    <source>
        <dbReference type="ARBA" id="ARBA00022692"/>
    </source>
</evidence>
<keyword evidence="10" id="KW-1185">Reference proteome</keyword>
<evidence type="ECO:0000313" key="9">
    <source>
        <dbReference type="EMBL" id="BBE19169.1"/>
    </source>
</evidence>
<evidence type="ECO:0000256" key="7">
    <source>
        <dbReference type="ARBA" id="ARBA00023237"/>
    </source>
</evidence>
<sequence>MRIKQLSGIKHFVSLVLFLFIVNNSIAQEVYDLSRCIKTGLERNFSLLVARNNEEIATNNFTRGNAGMLPVISSTNRFGGTLNTTNQNYNDGSKVALNDIHNNSGSLGVDLGMTIFKGFQVKTTYQKLKEQKELEGFNTQMSVENLVSLIVSQYNYYIQQLILNDNLAYAVSLSRERVRIDRQRYLLGGASKLELLQSIVYLNSDSSRFAHQNEVLRTSQIRLNELMAADDLGENIKLKDTLIQLDQKLLYDDLLQQTLQNNTSLRIAAKNQVITELDSKIIKSRSYPYLTMSSGYGYSYNRYGSGSLGNQNVHGLNYGLTLGIGIFDGFNQKRLKSNALVEIQSKKIQYKEVEQEVKADLLTIYFAYENNLRLLKLEEQNLSVARENLEIALERYKLGSLAGLELREVQKSLLDAEERLVSVQYQTKIAEISLFQISGRIMEYI</sequence>